<keyword evidence="1" id="KW-0472">Membrane</keyword>
<proteinExistence type="predicted"/>
<feature type="transmembrane region" description="Helical" evidence="1">
    <location>
        <begin position="36"/>
        <end position="56"/>
    </location>
</feature>
<dbReference type="RefSeq" id="XP_001026670.1">
    <property type="nucleotide sequence ID" value="XM_001026670.1"/>
</dbReference>
<dbReference type="Proteomes" id="UP000009168">
    <property type="component" value="Unassembled WGS sequence"/>
</dbReference>
<dbReference type="InParanoid" id="Q24F50"/>
<dbReference type="GO" id="GO:0007131">
    <property type="term" value="P:reciprocal meiotic recombination"/>
    <property type="evidence" value="ECO:0007669"/>
    <property type="project" value="TreeGrafter"/>
</dbReference>
<dbReference type="OMA" id="NIPLEPC"/>
<dbReference type="AlphaFoldDB" id="Q24F50"/>
<name>Q24F50_TETTS</name>
<dbReference type="eggNOG" id="ENOG502RWA4">
    <property type="taxonomic scope" value="Eukaryota"/>
</dbReference>
<keyword evidence="3" id="KW-1185">Reference proteome</keyword>
<protein>
    <submittedName>
        <fullName evidence="2">Transmembrane protein, putative</fullName>
    </submittedName>
</protein>
<keyword evidence="1" id="KW-1133">Transmembrane helix</keyword>
<dbReference type="KEGG" id="tet:TTHERM_01129750"/>
<organism evidence="2 3">
    <name type="scientific">Tetrahymena thermophila (strain SB210)</name>
    <dbReference type="NCBI Taxonomy" id="312017"/>
    <lineage>
        <taxon>Eukaryota</taxon>
        <taxon>Sar</taxon>
        <taxon>Alveolata</taxon>
        <taxon>Ciliophora</taxon>
        <taxon>Intramacronucleata</taxon>
        <taxon>Oligohymenophorea</taxon>
        <taxon>Hymenostomatida</taxon>
        <taxon>Tetrahymenina</taxon>
        <taxon>Tetrahymenidae</taxon>
        <taxon>Tetrahymena</taxon>
    </lineage>
</organism>
<dbReference type="PANTHER" id="PTHR31398:SF0">
    <property type="entry name" value="MEIOTIC NUCLEAR DIVISION PROTEIN 1 HOMOLOG"/>
    <property type="match status" value="1"/>
</dbReference>
<evidence type="ECO:0000256" key="1">
    <source>
        <dbReference type="SAM" id="Phobius"/>
    </source>
</evidence>
<dbReference type="EMBL" id="GG662295">
    <property type="protein sequence ID" value="EAS06425.1"/>
    <property type="molecule type" value="Genomic_DNA"/>
</dbReference>
<sequence length="692" mass="80993">MPQLIKNLIYSIEKFDLFGQGVGIRFKQRSCHKTKLGGLATLVIWGLIIYQSYYILYELIYQENPTVIQQTNYVYQQEAFQITPKSFIIALGIQDSNYQHYFGDGIYTVKAFQNVINRNETDISGTNQDSSSKQYEIKLERCSERHFQIEDSKQYFMHLPYQEMYCLSIENNTPYIQGEFSANAYASIEFQFSKCQGSNCQNQTVIDQMLSRATLAVYISDTFINIKERKKPFQSTGKNLFWTTGPNFEKDIFLSLINSKVVSDYSRITSSQQITQTISYSSDREIVLPSTSNILFDFTVVYEKNKENVYQRNYMKLGNAFSQVGGFYNFLLMLGYLTLRRFSQDDLNHKLLNEVFDIKKKSNQQQQVIRERKQGDAIKNFIQTKIESQIICQKTEKNTPTNLANNTLTPNFKKDESNQNGQVFFNNISTKVNQDDQGEESQPQMKNIKFNLIKYLWNTWKCWGCCRSTESKLINYASNKIFDHLDLLNIIKKLIEVDKLKQLLLNEDQIKLFEYLPKPVLIIDDYKNKVDDQSKFVKENKKELSSPNQQMDRKQSFDSVKKSYFNIIRKKARSIIDKKILKMLDPEVKNQIKQEDFQNQTNLNPIITLQNIQAKDKISQPSELNDQYEESISKLDDLNDIFQPKDLRWNQIKSITTINKSQKLLKINSHNTSIMIDESKQYINSYNQSNNL</sequence>
<dbReference type="OrthoDB" id="290807at2759"/>
<gene>
    <name evidence="2" type="ORF">TTHERM_01129750</name>
</gene>
<dbReference type="PANTHER" id="PTHR31398">
    <property type="entry name" value="MEIOTIC NUCLEAR DIVISION PROTEIN 1 HOMOLOG"/>
    <property type="match status" value="1"/>
</dbReference>
<dbReference type="HOGENOM" id="CLU_009697_1_0_1"/>
<dbReference type="GeneID" id="7837211"/>
<keyword evidence="1 2" id="KW-0812">Transmembrane</keyword>
<evidence type="ECO:0000313" key="3">
    <source>
        <dbReference type="Proteomes" id="UP000009168"/>
    </source>
</evidence>
<evidence type="ECO:0000313" key="2">
    <source>
        <dbReference type="EMBL" id="EAS06425.1"/>
    </source>
</evidence>
<reference evidence="3" key="1">
    <citation type="journal article" date="2006" name="PLoS Biol.">
        <title>Macronuclear genome sequence of the ciliate Tetrahymena thermophila, a model eukaryote.</title>
        <authorList>
            <person name="Eisen J.A."/>
            <person name="Coyne R.S."/>
            <person name="Wu M."/>
            <person name="Wu D."/>
            <person name="Thiagarajan M."/>
            <person name="Wortman J.R."/>
            <person name="Badger J.H."/>
            <person name="Ren Q."/>
            <person name="Amedeo P."/>
            <person name="Jones K.M."/>
            <person name="Tallon L.J."/>
            <person name="Delcher A.L."/>
            <person name="Salzberg S.L."/>
            <person name="Silva J.C."/>
            <person name="Haas B.J."/>
            <person name="Majoros W.H."/>
            <person name="Farzad M."/>
            <person name="Carlton J.M."/>
            <person name="Smith R.K. Jr."/>
            <person name="Garg J."/>
            <person name="Pearlman R.E."/>
            <person name="Karrer K.M."/>
            <person name="Sun L."/>
            <person name="Manning G."/>
            <person name="Elde N.C."/>
            <person name="Turkewitz A.P."/>
            <person name="Asai D.J."/>
            <person name="Wilkes D.E."/>
            <person name="Wang Y."/>
            <person name="Cai H."/>
            <person name="Collins K."/>
            <person name="Stewart B.A."/>
            <person name="Lee S.R."/>
            <person name="Wilamowska K."/>
            <person name="Weinberg Z."/>
            <person name="Ruzzo W.L."/>
            <person name="Wloga D."/>
            <person name="Gaertig J."/>
            <person name="Frankel J."/>
            <person name="Tsao C.-C."/>
            <person name="Gorovsky M.A."/>
            <person name="Keeling P.J."/>
            <person name="Waller R.F."/>
            <person name="Patron N.J."/>
            <person name="Cherry J.M."/>
            <person name="Stover N.A."/>
            <person name="Krieger C.J."/>
            <person name="del Toro C."/>
            <person name="Ryder H.F."/>
            <person name="Williamson S.C."/>
            <person name="Barbeau R.A."/>
            <person name="Hamilton E.P."/>
            <person name="Orias E."/>
        </authorList>
    </citation>
    <scope>NUCLEOTIDE SEQUENCE [LARGE SCALE GENOMIC DNA]</scope>
    <source>
        <strain evidence="3">SB210</strain>
    </source>
</reference>
<dbReference type="GO" id="GO:0005634">
    <property type="term" value="C:nucleus"/>
    <property type="evidence" value="ECO:0007669"/>
    <property type="project" value="TreeGrafter"/>
</dbReference>
<accession>Q24F50</accession>